<dbReference type="EMBL" id="KI692040">
    <property type="protein sequence ID" value="ETM50205.1"/>
    <property type="molecule type" value="Genomic_DNA"/>
</dbReference>
<dbReference type="AlphaFoldDB" id="W2NNS9"/>
<accession>W2NNS9</accession>
<gene>
    <name evidence="1" type="ORF">L914_05715</name>
</gene>
<proteinExistence type="predicted"/>
<evidence type="ECO:0000313" key="1">
    <source>
        <dbReference type="EMBL" id="ETM50205.1"/>
    </source>
</evidence>
<dbReference type="Proteomes" id="UP000054532">
    <property type="component" value="Unassembled WGS sequence"/>
</dbReference>
<reference evidence="1" key="1">
    <citation type="submission" date="2013-11" db="EMBL/GenBank/DDBJ databases">
        <title>The Genome Sequence of Phytophthora parasitica IAC_01/95.</title>
        <authorList>
            <consortium name="The Broad Institute Genomics Platform"/>
            <person name="Russ C."/>
            <person name="Tyler B."/>
            <person name="Panabieres F."/>
            <person name="Shan W."/>
            <person name="Tripathy S."/>
            <person name="Grunwald N."/>
            <person name="Machado M."/>
            <person name="Johnson C.S."/>
            <person name="Arredondo F."/>
            <person name="Hong C."/>
            <person name="Coffey M."/>
            <person name="Young S.K."/>
            <person name="Zeng Q."/>
            <person name="Gargeya S."/>
            <person name="Fitzgerald M."/>
            <person name="Abouelleil A."/>
            <person name="Alvarado L."/>
            <person name="Chapman S.B."/>
            <person name="Gainer-Dewar J."/>
            <person name="Goldberg J."/>
            <person name="Griggs A."/>
            <person name="Gujja S."/>
            <person name="Hansen M."/>
            <person name="Howarth C."/>
            <person name="Imamovic A."/>
            <person name="Ireland A."/>
            <person name="Larimer J."/>
            <person name="McCowan C."/>
            <person name="Murphy C."/>
            <person name="Pearson M."/>
            <person name="Poon T.W."/>
            <person name="Priest M."/>
            <person name="Roberts A."/>
            <person name="Saif S."/>
            <person name="Shea T."/>
            <person name="Sykes S."/>
            <person name="Wortman J."/>
            <person name="Nusbaum C."/>
            <person name="Birren B."/>
        </authorList>
    </citation>
    <scope>NUCLEOTIDE SEQUENCE [LARGE SCALE GENOMIC DNA]</scope>
    <source>
        <strain evidence="1">IAC_01/95</strain>
    </source>
</reference>
<organism evidence="1">
    <name type="scientific">Phytophthora nicotianae</name>
    <name type="common">Potato buckeye rot agent</name>
    <name type="synonym">Phytophthora parasitica</name>
    <dbReference type="NCBI Taxonomy" id="4792"/>
    <lineage>
        <taxon>Eukaryota</taxon>
        <taxon>Sar</taxon>
        <taxon>Stramenopiles</taxon>
        <taxon>Oomycota</taxon>
        <taxon>Peronosporomycetes</taxon>
        <taxon>Peronosporales</taxon>
        <taxon>Peronosporaceae</taxon>
        <taxon>Phytophthora</taxon>
    </lineage>
</organism>
<sequence>MVSVVIIMDPAERSSLHALAHFVSTCVLADPLVLVIPVEVSREKSIIIVRHDDAVCIVVRCAVKEPSFVHMIAMGTRPQVRMCSLHTLTSDISFTPCSVEFLKLHSFALHPLRPAMSAKGLFDGRIEQICIVSDFERMKSEAVKFKELHAVSTTESEDTLSAKTKKQRFEEQSWDSLKSSPFYDVMLERKDVLPEGIPNLPRRAKPNSY</sequence>
<name>W2NNS9_PHYNI</name>
<protein>
    <submittedName>
        <fullName evidence="1">Uncharacterized protein</fullName>
    </submittedName>
</protein>